<protein>
    <submittedName>
        <fullName evidence="3">ATP-binding protein</fullName>
    </submittedName>
</protein>
<dbReference type="RefSeq" id="WP_269310715.1">
    <property type="nucleotide sequence ID" value="NZ_CP114052.1"/>
</dbReference>
<organism evidence="3 4">
    <name type="scientific">Peptostreptococcus equinus</name>
    <dbReference type="NCBI Taxonomy" id="3003601"/>
    <lineage>
        <taxon>Bacteria</taxon>
        <taxon>Bacillati</taxon>
        <taxon>Bacillota</taxon>
        <taxon>Clostridia</taxon>
        <taxon>Peptostreptococcales</taxon>
        <taxon>Peptostreptococcaceae</taxon>
        <taxon>Peptostreptococcus</taxon>
    </lineage>
</organism>
<evidence type="ECO:0000259" key="2">
    <source>
        <dbReference type="Pfam" id="PF13335"/>
    </source>
</evidence>
<keyword evidence="3" id="KW-0547">Nucleotide-binding</keyword>
<name>A0ABY7JL19_9FIRM</name>
<dbReference type="EMBL" id="CP114052">
    <property type="protein sequence ID" value="WAW14053.1"/>
    <property type="molecule type" value="Genomic_DNA"/>
</dbReference>
<dbReference type="InterPro" id="IPR000523">
    <property type="entry name" value="Mg_chelatse_chII-like_cat_dom"/>
</dbReference>
<dbReference type="PANTHER" id="PTHR32039:SF7">
    <property type="entry name" value="COMPETENCE PROTEIN COMM"/>
    <property type="match status" value="1"/>
</dbReference>
<dbReference type="InterPro" id="IPR027417">
    <property type="entry name" value="P-loop_NTPase"/>
</dbReference>
<dbReference type="SUPFAM" id="SSF52540">
    <property type="entry name" value="P-loop containing nucleoside triphosphate hydrolases"/>
    <property type="match status" value="1"/>
</dbReference>
<sequence length="186" mass="22110">MKFLSCNCIHFIVAMNPCPCGYYNTDKKCICTQNEIDRYRHRISGPILDRFDIFCEVNEVSFSIEDNKLNNIEDNKLNNTLIKTVNIREKINKVRKIQSDRFKKEKIELNSKMSYKQVIEYCKFDVGAEVVLNKIYNKYRLSNRSYLNIVKLSRTIADLEEKELISSDNILEAFSFRRAFYKYFMS</sequence>
<keyword evidence="3" id="KW-0067">ATP-binding</keyword>
<dbReference type="GO" id="GO:0005524">
    <property type="term" value="F:ATP binding"/>
    <property type="evidence" value="ECO:0007669"/>
    <property type="project" value="UniProtKB-KW"/>
</dbReference>
<dbReference type="Gene3D" id="3.40.50.300">
    <property type="entry name" value="P-loop containing nucleotide triphosphate hydrolases"/>
    <property type="match status" value="1"/>
</dbReference>
<dbReference type="Pfam" id="PF01078">
    <property type="entry name" value="Mg_chelatase"/>
    <property type="match status" value="1"/>
</dbReference>
<accession>A0ABY7JL19</accession>
<proteinExistence type="predicted"/>
<dbReference type="Pfam" id="PF13335">
    <property type="entry name" value="Mg_chelatase_C"/>
    <property type="match status" value="1"/>
</dbReference>
<evidence type="ECO:0000313" key="3">
    <source>
        <dbReference type="EMBL" id="WAW14053.1"/>
    </source>
</evidence>
<keyword evidence="4" id="KW-1185">Reference proteome</keyword>
<dbReference type="InterPro" id="IPR045006">
    <property type="entry name" value="CHLI-like"/>
</dbReference>
<dbReference type="Proteomes" id="UP001164187">
    <property type="component" value="Chromosome"/>
</dbReference>
<dbReference type="PANTHER" id="PTHR32039">
    <property type="entry name" value="MAGNESIUM-CHELATASE SUBUNIT CHLI"/>
    <property type="match status" value="1"/>
</dbReference>
<reference evidence="3" key="1">
    <citation type="submission" date="2022-12" db="EMBL/GenBank/DDBJ databases">
        <title>Peptostreptococcus.</title>
        <authorList>
            <person name="Lee S.H."/>
        </authorList>
    </citation>
    <scope>NUCLEOTIDE SEQUENCE</scope>
    <source>
        <strain evidence="3">CBA3647</strain>
    </source>
</reference>
<evidence type="ECO:0000259" key="1">
    <source>
        <dbReference type="Pfam" id="PF01078"/>
    </source>
</evidence>
<evidence type="ECO:0000313" key="4">
    <source>
        <dbReference type="Proteomes" id="UP001164187"/>
    </source>
</evidence>
<feature type="domain" description="Magnesium chelatase ChlI-like catalytic" evidence="1">
    <location>
        <begin position="10"/>
        <end position="61"/>
    </location>
</feature>
<gene>
    <name evidence="3" type="ORF">O0R46_05455</name>
</gene>
<feature type="domain" description="Mg chelatase-related protein C-terminal" evidence="2">
    <location>
        <begin position="84"/>
        <end position="177"/>
    </location>
</feature>
<dbReference type="InterPro" id="IPR025158">
    <property type="entry name" value="Mg_chelat-rel_C"/>
</dbReference>